<feature type="domain" description="NodB homology" evidence="7">
    <location>
        <begin position="105"/>
        <end position="295"/>
    </location>
</feature>
<feature type="compositionally biased region" description="Polar residues" evidence="5">
    <location>
        <begin position="66"/>
        <end position="80"/>
    </location>
</feature>
<evidence type="ECO:0000256" key="4">
    <source>
        <dbReference type="ARBA" id="ARBA00032976"/>
    </source>
</evidence>
<keyword evidence="6" id="KW-0732">Signal</keyword>
<comment type="caution">
    <text evidence="8">The sequence shown here is derived from an EMBL/GenBank/DDBJ whole genome shotgun (WGS) entry which is preliminary data.</text>
</comment>
<feature type="region of interest" description="Disordered" evidence="5">
    <location>
        <begin position="44"/>
        <end position="85"/>
    </location>
</feature>
<dbReference type="PANTHER" id="PTHR10587">
    <property type="entry name" value="GLYCOSYL TRANSFERASE-RELATED"/>
    <property type="match status" value="1"/>
</dbReference>
<evidence type="ECO:0000256" key="6">
    <source>
        <dbReference type="SAM" id="SignalP"/>
    </source>
</evidence>
<dbReference type="InterPro" id="IPR002509">
    <property type="entry name" value="NODB_dom"/>
</dbReference>
<evidence type="ECO:0000259" key="7">
    <source>
        <dbReference type="PROSITE" id="PS51677"/>
    </source>
</evidence>
<keyword evidence="9" id="KW-1185">Reference proteome</keyword>
<sequence>MRPFAIAAFLSVCLPFVAAAETSVLPKTATPAVKSPGAAMATTATTAQPAISSPAAPQSPTAKTAVSGTISPKSATSALPSATAKGPKLLEPHLHVAKSGDTRHPRVALTFDACMGKADERILSTLLSERIPATIFVTARWLRSNPQTVAILLQNADLFDLENHGENHIPAVDVPVAIYGIAAAGSPEAVGREVGRGADAMIAAGIPAPRWFRGATAKYDPSSIREIRAMGYKIAGYSLNGDDGSLLGAAMAEKRITGAKDGDVVISHINQPTHAAGEGVARAIRALKAKGTEFVRLSDVDAAGDAGTTAAVTPAL</sequence>
<gene>
    <name evidence="8" type="ORF">FHW37_104499</name>
</gene>
<protein>
    <recommendedName>
        <fullName evidence="3">Chitooligosaccharide deacetylase</fullName>
    </recommendedName>
    <alternativeName>
        <fullName evidence="4">Nodulation protein B</fullName>
    </alternativeName>
</protein>
<dbReference type="EMBL" id="VIWP01000004">
    <property type="protein sequence ID" value="TWF53224.1"/>
    <property type="molecule type" value="Genomic_DNA"/>
</dbReference>
<evidence type="ECO:0000256" key="5">
    <source>
        <dbReference type="SAM" id="MobiDB-lite"/>
    </source>
</evidence>
<dbReference type="PROSITE" id="PS51677">
    <property type="entry name" value="NODB"/>
    <property type="match status" value="1"/>
</dbReference>
<dbReference type="Proteomes" id="UP000320653">
    <property type="component" value="Unassembled WGS sequence"/>
</dbReference>
<feature type="signal peptide" evidence="6">
    <location>
        <begin position="1"/>
        <end position="20"/>
    </location>
</feature>
<evidence type="ECO:0000313" key="8">
    <source>
        <dbReference type="EMBL" id="TWF53224.1"/>
    </source>
</evidence>
<dbReference type="InterPro" id="IPR050248">
    <property type="entry name" value="Polysacc_deacetylase_ArnD"/>
</dbReference>
<dbReference type="SUPFAM" id="SSF88713">
    <property type="entry name" value="Glycoside hydrolase/deacetylase"/>
    <property type="match status" value="1"/>
</dbReference>
<comment type="function">
    <text evidence="1">Is involved in generating a small heat-stable compound (Nod), an acylated oligomer of N-acetylglucosamine, that stimulates mitosis in various plant protoplasts.</text>
</comment>
<dbReference type="GO" id="GO:0005975">
    <property type="term" value="P:carbohydrate metabolic process"/>
    <property type="evidence" value="ECO:0007669"/>
    <property type="project" value="InterPro"/>
</dbReference>
<proteinExistence type="inferred from homology"/>
<evidence type="ECO:0000256" key="2">
    <source>
        <dbReference type="ARBA" id="ARBA00010973"/>
    </source>
</evidence>
<reference evidence="8 9" key="1">
    <citation type="submission" date="2019-06" db="EMBL/GenBank/DDBJ databases">
        <title>Sorghum-associated microbial communities from plants grown in Nebraska, USA.</title>
        <authorList>
            <person name="Schachtman D."/>
        </authorList>
    </citation>
    <scope>NUCLEOTIDE SEQUENCE [LARGE SCALE GENOMIC DNA]</scope>
    <source>
        <strain evidence="8 9">1225</strain>
    </source>
</reference>
<organism evidence="8 9">
    <name type="scientific">Neorhizobium alkalisoli</name>
    <dbReference type="NCBI Taxonomy" id="528178"/>
    <lineage>
        <taxon>Bacteria</taxon>
        <taxon>Pseudomonadati</taxon>
        <taxon>Pseudomonadota</taxon>
        <taxon>Alphaproteobacteria</taxon>
        <taxon>Hyphomicrobiales</taxon>
        <taxon>Rhizobiaceae</taxon>
        <taxon>Rhizobium/Agrobacterium group</taxon>
        <taxon>Neorhizobium</taxon>
    </lineage>
</organism>
<evidence type="ECO:0000313" key="9">
    <source>
        <dbReference type="Proteomes" id="UP000320653"/>
    </source>
</evidence>
<dbReference type="PANTHER" id="PTHR10587:SF134">
    <property type="entry name" value="SECRETED PROTEIN"/>
    <property type="match status" value="1"/>
</dbReference>
<dbReference type="InterPro" id="IPR011330">
    <property type="entry name" value="Glyco_hydro/deAcase_b/a-brl"/>
</dbReference>
<name>A0A561QS79_9HYPH</name>
<dbReference type="AlphaFoldDB" id="A0A561QS79"/>
<feature type="chain" id="PRO_5021735071" description="Chitooligosaccharide deacetylase" evidence="6">
    <location>
        <begin position="21"/>
        <end position="316"/>
    </location>
</feature>
<comment type="similarity">
    <text evidence="2">Belongs to the polysaccharide deacetylase family.</text>
</comment>
<evidence type="ECO:0000256" key="1">
    <source>
        <dbReference type="ARBA" id="ARBA00003236"/>
    </source>
</evidence>
<accession>A0A561QS79</accession>
<dbReference type="Pfam" id="PF01522">
    <property type="entry name" value="Polysacc_deac_1"/>
    <property type="match status" value="1"/>
</dbReference>
<feature type="compositionally biased region" description="Low complexity" evidence="5">
    <location>
        <begin position="44"/>
        <end position="65"/>
    </location>
</feature>
<dbReference type="Gene3D" id="3.20.20.370">
    <property type="entry name" value="Glycoside hydrolase/deacetylase"/>
    <property type="match status" value="1"/>
</dbReference>
<dbReference type="GO" id="GO:0016810">
    <property type="term" value="F:hydrolase activity, acting on carbon-nitrogen (but not peptide) bonds"/>
    <property type="evidence" value="ECO:0007669"/>
    <property type="project" value="InterPro"/>
</dbReference>
<evidence type="ECO:0000256" key="3">
    <source>
        <dbReference type="ARBA" id="ARBA00020071"/>
    </source>
</evidence>